<dbReference type="RefSeq" id="XP_001013390.1">
    <property type="nucleotide sequence ID" value="XM_001013390.1"/>
</dbReference>
<evidence type="ECO:0000313" key="1">
    <source>
        <dbReference type="EMBL" id="EAR93145.1"/>
    </source>
</evidence>
<dbReference type="AlphaFoldDB" id="Q238S5"/>
<dbReference type="GeneID" id="7823993"/>
<gene>
    <name evidence="1" type="ORF">TTHERM_00450940</name>
</gene>
<dbReference type="EMBL" id="GG662738">
    <property type="protein sequence ID" value="EAR93145.1"/>
    <property type="molecule type" value="Genomic_DNA"/>
</dbReference>
<keyword evidence="2" id="KW-1185">Reference proteome</keyword>
<accession>Q238S5</accession>
<dbReference type="HOGENOM" id="CLU_2502917_0_0_1"/>
<reference evidence="2" key="1">
    <citation type="journal article" date="2006" name="PLoS Biol.">
        <title>Macronuclear genome sequence of the ciliate Tetrahymena thermophila, a model eukaryote.</title>
        <authorList>
            <person name="Eisen J.A."/>
            <person name="Coyne R.S."/>
            <person name="Wu M."/>
            <person name="Wu D."/>
            <person name="Thiagarajan M."/>
            <person name="Wortman J.R."/>
            <person name="Badger J.H."/>
            <person name="Ren Q."/>
            <person name="Amedeo P."/>
            <person name="Jones K.M."/>
            <person name="Tallon L.J."/>
            <person name="Delcher A.L."/>
            <person name="Salzberg S.L."/>
            <person name="Silva J.C."/>
            <person name="Haas B.J."/>
            <person name="Majoros W.H."/>
            <person name="Farzad M."/>
            <person name="Carlton J.M."/>
            <person name="Smith R.K. Jr."/>
            <person name="Garg J."/>
            <person name="Pearlman R.E."/>
            <person name="Karrer K.M."/>
            <person name="Sun L."/>
            <person name="Manning G."/>
            <person name="Elde N.C."/>
            <person name="Turkewitz A.P."/>
            <person name="Asai D.J."/>
            <person name="Wilkes D.E."/>
            <person name="Wang Y."/>
            <person name="Cai H."/>
            <person name="Collins K."/>
            <person name="Stewart B.A."/>
            <person name="Lee S.R."/>
            <person name="Wilamowska K."/>
            <person name="Weinberg Z."/>
            <person name="Ruzzo W.L."/>
            <person name="Wloga D."/>
            <person name="Gaertig J."/>
            <person name="Frankel J."/>
            <person name="Tsao C.-C."/>
            <person name="Gorovsky M.A."/>
            <person name="Keeling P.J."/>
            <person name="Waller R.F."/>
            <person name="Patron N.J."/>
            <person name="Cherry J.M."/>
            <person name="Stover N.A."/>
            <person name="Krieger C.J."/>
            <person name="del Toro C."/>
            <person name="Ryder H.F."/>
            <person name="Williamson S.C."/>
            <person name="Barbeau R.A."/>
            <person name="Hamilton E.P."/>
            <person name="Orias E."/>
        </authorList>
    </citation>
    <scope>NUCLEOTIDE SEQUENCE [LARGE SCALE GENOMIC DNA]</scope>
    <source>
        <strain evidence="2">SB210</strain>
    </source>
</reference>
<dbReference type="KEGG" id="tet:TTHERM_00450940"/>
<organism evidence="1 2">
    <name type="scientific">Tetrahymena thermophila (strain SB210)</name>
    <dbReference type="NCBI Taxonomy" id="312017"/>
    <lineage>
        <taxon>Eukaryota</taxon>
        <taxon>Sar</taxon>
        <taxon>Alveolata</taxon>
        <taxon>Ciliophora</taxon>
        <taxon>Intramacronucleata</taxon>
        <taxon>Oligohymenophorea</taxon>
        <taxon>Hymenostomatida</taxon>
        <taxon>Tetrahymenina</taxon>
        <taxon>Tetrahymenidae</taxon>
        <taxon>Tetrahymena</taxon>
    </lineage>
</organism>
<proteinExistence type="predicted"/>
<protein>
    <submittedName>
        <fullName evidence="1">Uncharacterized protein</fullName>
    </submittedName>
</protein>
<dbReference type="InParanoid" id="Q238S5"/>
<evidence type="ECO:0000313" key="2">
    <source>
        <dbReference type="Proteomes" id="UP000009168"/>
    </source>
</evidence>
<dbReference type="Proteomes" id="UP000009168">
    <property type="component" value="Unassembled WGS sequence"/>
</dbReference>
<name>Q238S5_TETTS</name>
<sequence length="86" mass="9647">MSIKVMFIQLEGEYQGLKATKDFPSSTTLKQAAMECKIPTEGMTFKCNQEALDNLDKTLQNIKDIYNTNSQVLIVRVFKKAVGGLE</sequence>